<dbReference type="PANTHER" id="PTHR35090">
    <property type="entry name" value="DNA-DIRECTED RNA POLYMERASE SUBUNIT I"/>
    <property type="match status" value="1"/>
</dbReference>
<dbReference type="InParanoid" id="A0A6C2YJ50"/>
<dbReference type="InterPro" id="IPR024096">
    <property type="entry name" value="NO_sig/Golgi_transp_ligand-bd"/>
</dbReference>
<dbReference type="Pfam" id="PF02830">
    <property type="entry name" value="V4R"/>
    <property type="match status" value="1"/>
</dbReference>
<reference evidence="2" key="1">
    <citation type="submission" date="2019-04" db="EMBL/GenBank/DDBJ databases">
        <authorList>
            <consortium name="Science for Life Laboratories"/>
        </authorList>
    </citation>
    <scope>NUCLEOTIDE SEQUENCE</scope>
    <source>
        <strain evidence="2">MBLW1</strain>
    </source>
</reference>
<evidence type="ECO:0000313" key="3">
    <source>
        <dbReference type="Proteomes" id="UP000464378"/>
    </source>
</evidence>
<dbReference type="EMBL" id="LR586016">
    <property type="protein sequence ID" value="VIP01436.1"/>
    <property type="molecule type" value="Genomic_DNA"/>
</dbReference>
<dbReference type="Proteomes" id="UP000464378">
    <property type="component" value="Chromosome"/>
</dbReference>
<organism evidence="2">
    <name type="scientific">Tuwongella immobilis</name>
    <dbReference type="NCBI Taxonomy" id="692036"/>
    <lineage>
        <taxon>Bacteria</taxon>
        <taxon>Pseudomonadati</taxon>
        <taxon>Planctomycetota</taxon>
        <taxon>Planctomycetia</taxon>
        <taxon>Gemmatales</taxon>
        <taxon>Gemmataceae</taxon>
        <taxon>Tuwongella</taxon>
    </lineage>
</organism>
<protein>
    <submittedName>
        <fullName evidence="2">4-vinyl reductase 4VR</fullName>
    </submittedName>
</protein>
<feature type="domain" description="4-vinyl reductase 4VR" evidence="1">
    <location>
        <begin position="128"/>
        <end position="190"/>
    </location>
</feature>
<evidence type="ECO:0000259" key="1">
    <source>
        <dbReference type="SMART" id="SM00989"/>
    </source>
</evidence>
<dbReference type="InterPro" id="IPR004096">
    <property type="entry name" value="V4R"/>
</dbReference>
<proteinExistence type="predicted"/>
<dbReference type="AlphaFoldDB" id="A0A6C2YJ50"/>
<gene>
    <name evidence="2" type="ORF">GMBLW1_25240</name>
</gene>
<dbReference type="EMBL" id="LR593887">
    <property type="protein sequence ID" value="VTR98400.1"/>
    <property type="molecule type" value="Genomic_DNA"/>
</dbReference>
<keyword evidence="3" id="KW-1185">Reference proteome</keyword>
<dbReference type="SMART" id="SM00989">
    <property type="entry name" value="V4R"/>
    <property type="match status" value="1"/>
</dbReference>
<name>A0A6C2YJ50_9BACT</name>
<dbReference type="PANTHER" id="PTHR35090:SF1">
    <property type="entry name" value="SLR0144 PROTEIN"/>
    <property type="match status" value="1"/>
</dbReference>
<accession>A0A6C2YJ50</accession>
<dbReference type="RefSeq" id="WP_162656642.1">
    <property type="nucleotide sequence ID" value="NZ_LR593887.1"/>
</dbReference>
<dbReference type="SUPFAM" id="SSF111126">
    <property type="entry name" value="Ligand-binding domain in the NO signalling and Golgi transport"/>
    <property type="match status" value="1"/>
</dbReference>
<sequence>MSDTVDLPLRLKGNYYAQPGFFTTDPATGVTRTPTKSRICAVTNDFVTGFRDAVIFECGKSYRRVLKAVGRRWGVQFIKRFDTEISAYYQTPLAELSTGIVHTCLADAFNYHGWGKLRIDFTLLDRGVVLIDLRNSMMPALVPESDRPVDLMMAGMLGAIFSHLSGQALEAVQTDCPSQGAESCKFLIASTPAIAEIEAWLNKSVPNTTIPHDAILKRLLSLTDPGPAAEESTATATAEDRA</sequence>
<dbReference type="Gene3D" id="3.30.1380.20">
    <property type="entry name" value="Trafficking protein particle complex subunit 3"/>
    <property type="match status" value="1"/>
</dbReference>
<dbReference type="KEGG" id="tim:GMBLW1_25240"/>
<evidence type="ECO:0000313" key="2">
    <source>
        <dbReference type="EMBL" id="VIP01436.1"/>
    </source>
</evidence>